<proteinExistence type="inferred from homology"/>
<dbReference type="InterPro" id="IPR050490">
    <property type="entry name" value="Bact_solute-bd_prot1"/>
</dbReference>
<dbReference type="Gene3D" id="3.40.190.10">
    <property type="entry name" value="Periplasmic binding protein-like II"/>
    <property type="match status" value="2"/>
</dbReference>
<dbReference type="PANTHER" id="PTHR43649">
    <property type="entry name" value="ARABINOSE-BINDING PROTEIN-RELATED"/>
    <property type="match status" value="1"/>
</dbReference>
<dbReference type="OrthoDB" id="9798191at2"/>
<dbReference type="InterPro" id="IPR006059">
    <property type="entry name" value="SBP"/>
</dbReference>
<evidence type="ECO:0000313" key="4">
    <source>
        <dbReference type="EMBL" id="TCP20774.1"/>
    </source>
</evidence>
<gene>
    <name evidence="4" type="ORF">EV207_14911</name>
</gene>
<evidence type="ECO:0000256" key="3">
    <source>
        <dbReference type="SAM" id="SignalP"/>
    </source>
</evidence>
<dbReference type="Pfam" id="PF01547">
    <property type="entry name" value="SBP_bac_1"/>
    <property type="match status" value="1"/>
</dbReference>
<evidence type="ECO:0000256" key="1">
    <source>
        <dbReference type="ARBA" id="ARBA00008520"/>
    </source>
</evidence>
<dbReference type="PROSITE" id="PS51257">
    <property type="entry name" value="PROKAR_LIPOPROTEIN"/>
    <property type="match status" value="1"/>
</dbReference>
<name>A0A4R2NHY5_9BACL</name>
<comment type="similarity">
    <text evidence="1">Belongs to the bacterial solute-binding protein 1 family.</text>
</comment>
<protein>
    <submittedName>
        <fullName evidence="4">Carbohydrate ABC transporter substrate-binding protein (CUT1 family)</fullName>
    </submittedName>
</protein>
<accession>A0A4R2NHY5</accession>
<dbReference type="SUPFAM" id="SSF53850">
    <property type="entry name" value="Periplasmic binding protein-like II"/>
    <property type="match status" value="1"/>
</dbReference>
<dbReference type="EMBL" id="SLXK01000049">
    <property type="protein sequence ID" value="TCP20774.1"/>
    <property type="molecule type" value="Genomic_DNA"/>
</dbReference>
<reference evidence="4 5" key="1">
    <citation type="submission" date="2019-03" db="EMBL/GenBank/DDBJ databases">
        <title>Genomic Encyclopedia of Type Strains, Phase IV (KMG-IV): sequencing the most valuable type-strain genomes for metagenomic binning, comparative biology and taxonomic classification.</title>
        <authorList>
            <person name="Goeker M."/>
        </authorList>
    </citation>
    <scope>NUCLEOTIDE SEQUENCE [LARGE SCALE GENOMIC DNA]</scope>
    <source>
        <strain evidence="4 5">DSM 19377</strain>
    </source>
</reference>
<comment type="caution">
    <text evidence="4">The sequence shown here is derived from an EMBL/GenBank/DDBJ whole genome shotgun (WGS) entry which is preliminary data.</text>
</comment>
<sequence length="430" mass="48694">MRKVVGMIACIFVFAFILTGCSGFTSSSGSSGDGDKITLKFMHRWPKEPEKSYLDKVVKEFEKKNPNIKIQTEAVLNDSYKEKIRVLLGTNHPPDIFFSWSGEFAHNIVRGNKALDLTSYYNKDKTWSDKIIEPTMESYRFDGKMYGVPWMMDAKLFFYNKDIFNKLGLKPPKTFKQLIAVSKKLKDKGYTPIAFGNKEGWPAGHYIGTLNRRTVPADVIKKDHIRSQGTFDDPGYIKALEKLQKLNDVAFNKNSNALKYDFSRQAFTSGKAAMDYMETIEIGDLPDIGFELGTFNFPAVEDGKGDQKIISGAPEGFMISSKTKHPDAAMKFLEFLTNKENGKKLVKDVKYLSSVKNTVTKDNSTPIMRKAQQEILHANKLAPWIDTGLDIRIADAYMKDMQKMLNGEMAPKDVMKDVQKEAKRVRVSAK</sequence>
<dbReference type="AlphaFoldDB" id="A0A4R2NHY5"/>
<feature type="signal peptide" evidence="3">
    <location>
        <begin position="1"/>
        <end position="22"/>
    </location>
</feature>
<organism evidence="4 5">
    <name type="scientific">Scopulibacillus darangshiensis</name>
    <dbReference type="NCBI Taxonomy" id="442528"/>
    <lineage>
        <taxon>Bacteria</taxon>
        <taxon>Bacillati</taxon>
        <taxon>Bacillota</taxon>
        <taxon>Bacilli</taxon>
        <taxon>Bacillales</taxon>
        <taxon>Sporolactobacillaceae</taxon>
        <taxon>Scopulibacillus</taxon>
    </lineage>
</organism>
<keyword evidence="2" id="KW-0813">Transport</keyword>
<evidence type="ECO:0000256" key="2">
    <source>
        <dbReference type="ARBA" id="ARBA00022448"/>
    </source>
</evidence>
<evidence type="ECO:0000313" key="5">
    <source>
        <dbReference type="Proteomes" id="UP000295416"/>
    </source>
</evidence>
<keyword evidence="3" id="KW-0732">Signal</keyword>
<dbReference type="Proteomes" id="UP000295416">
    <property type="component" value="Unassembled WGS sequence"/>
</dbReference>
<keyword evidence="5" id="KW-1185">Reference proteome</keyword>
<feature type="chain" id="PRO_5039100370" evidence="3">
    <location>
        <begin position="23"/>
        <end position="430"/>
    </location>
</feature>
<dbReference type="RefSeq" id="WP_132747956.1">
    <property type="nucleotide sequence ID" value="NZ_SLXK01000049.1"/>
</dbReference>
<dbReference type="PANTHER" id="PTHR43649:SF29">
    <property type="entry name" value="OSMOPROTECTIVE COMPOUNDS-BINDING PROTEIN GGTB"/>
    <property type="match status" value="1"/>
</dbReference>